<protein>
    <submittedName>
        <fullName evidence="1">Uncharacterized protein</fullName>
    </submittedName>
</protein>
<reference evidence="2" key="1">
    <citation type="journal article" date="2023" name="Front. Plant Sci.">
        <title>Chromosomal-level genome assembly of Melastoma candidum provides insights into trichome evolution.</title>
        <authorList>
            <person name="Zhong Y."/>
            <person name="Wu W."/>
            <person name="Sun C."/>
            <person name="Zou P."/>
            <person name="Liu Y."/>
            <person name="Dai S."/>
            <person name="Zhou R."/>
        </authorList>
    </citation>
    <scope>NUCLEOTIDE SEQUENCE [LARGE SCALE GENOMIC DNA]</scope>
</reference>
<comment type="caution">
    <text evidence="1">The sequence shown here is derived from an EMBL/GenBank/DDBJ whole genome shotgun (WGS) entry which is preliminary data.</text>
</comment>
<name>A0ACB9M8H6_9MYRT</name>
<evidence type="ECO:0000313" key="2">
    <source>
        <dbReference type="Proteomes" id="UP001057402"/>
    </source>
</evidence>
<dbReference type="Proteomes" id="UP001057402">
    <property type="component" value="Chromosome 10"/>
</dbReference>
<accession>A0ACB9M8H6</accession>
<gene>
    <name evidence="1" type="ORF">MLD38_033563</name>
</gene>
<sequence length="105" mass="12123">MRSDRRRFSLSVAHHRDNQRLNFLLTALSVLWSVKTRPLKRNRIHILVVGCGLRTPGLCHEICAAQQTGSRPDKTSYIRVGVREREGEGGVHLRKRMNSHTRNKK</sequence>
<proteinExistence type="predicted"/>
<dbReference type="EMBL" id="CM042889">
    <property type="protein sequence ID" value="KAI4320040.1"/>
    <property type="molecule type" value="Genomic_DNA"/>
</dbReference>
<organism evidence="1 2">
    <name type="scientific">Melastoma candidum</name>
    <dbReference type="NCBI Taxonomy" id="119954"/>
    <lineage>
        <taxon>Eukaryota</taxon>
        <taxon>Viridiplantae</taxon>
        <taxon>Streptophyta</taxon>
        <taxon>Embryophyta</taxon>
        <taxon>Tracheophyta</taxon>
        <taxon>Spermatophyta</taxon>
        <taxon>Magnoliopsida</taxon>
        <taxon>eudicotyledons</taxon>
        <taxon>Gunneridae</taxon>
        <taxon>Pentapetalae</taxon>
        <taxon>rosids</taxon>
        <taxon>malvids</taxon>
        <taxon>Myrtales</taxon>
        <taxon>Melastomataceae</taxon>
        <taxon>Melastomatoideae</taxon>
        <taxon>Melastomateae</taxon>
        <taxon>Melastoma</taxon>
    </lineage>
</organism>
<keyword evidence="2" id="KW-1185">Reference proteome</keyword>
<evidence type="ECO:0000313" key="1">
    <source>
        <dbReference type="EMBL" id="KAI4320040.1"/>
    </source>
</evidence>